<sequence length="1600" mass="184792">MLVTSMFYDNLDFHILEDKKYIINFLWIQQKCNSCAKMVSGKTLLGVCFVGLWAIVGAQYKLPVQPQYFIAAPRKVYPNEVVQVAVTILSMQYKYLNVRASIRKDQTEYTGQTMRFDRESTLFMQMQMPSNARPGNYTLRVEGTANGAPGPVFFNETELLFDQKQVSVFIQLNKPFFRNGMTVKFRVIPLTPNLFPVFGSMDIYVEDPSRVEVRRWLGQQTNAGGVLEMEFEIADQVKWGAWRIRVEAFGHKYERLFEVEEFYQPRFDVNVSMPAHVMADEDYFEGEVSTTRTDGAPGTGNGYLNVEVREPGEDFSRWHSLQRNISHFHSSYTFKFRMDEIRHLTPDFRLIGRELRVDAYINDWYVVDNRTGWSSALVYGQTVILDWLGDNVKTFKPGMPWTAYLSAKRHDGSRWNNETYRTIHIQRRVTGTGGGNEYTSHVLPDDGVLRYDYTPKTGDELITLRARMEDWSESETEMMASKVYSKTGQYIHISTSTTSPQVDKYMIFTIRANVWVPKLYYLIVSMGNIVTGDILHMQSRQKTFSVALSRDMSPSSRIVAYFIKDGEVVVDSLQFHVTNYLTNMTMAVNMGKDFSGGTVELITNAQPGAFVAFSGDDYHLFYKDAHSFLTERQIYEELYTFDSHANISSHQPWALPEHQWDDTFFNAQTYGYDSNTTFLYAGLVVFTDANLTARYHECNQTLGYFPCRDGTCYPISKQCDEIIDCPNDGADEFGCAWQDRPKYNYSMVLPSWRMHHPSRLFTEDGAWMWQSSFIKPNGQVELMVTVPAEPMVWVMGGFTLSREQGLQIMKLGDIPRMDATSSFYFILEAPKKAIKGEQIGVRMAVFNNWEDNIEALITMHKSPNHKFVRVEDFGVVSSYAPRLGDSDLQTMLFVPEGKSTWIYFPVQLIKTGEVEVKFSACHFWGCSEDSVTINVEMDGVTNYFHIPYTIDLISQGSLYMPDMEIPIPEKFIVPEQREHLYVPGSQKAWVNIVGDVVGPGMFEEFLDAENVIARPFGCGEQNMFNFAQNLYNLKFLKITDQLEQAQLKKHLAKMNLSYQRQLSYFLLEHSSTDSFRLFREHTNSSLWMTAFVLKTFNAARESDWEGDLYIPINFLNRIAMWVVNQQNTTTGAFKQVGKLYDRKMMSNYTIVGEQRQLSNVTITAHTLISLTLNTHLTGEARARVENAKSLAVHYLEKNLNSIVDAYQMSIVTYALHIANSVQKNAAFRKLESMKIDDDDHIYWANKPVPKNPSKIVNTVPIMESRQEYDNEAYAVEATAYAMMTYLLNNRYRECIPMMRWMQTLRNTIGGMASTQDSILSLEALVEFARRDTNRDLYNMEIDLEVTSDPQWRHTVRLNKDNFATLHKVEIPKVWGHVKSRARGTGVALMSLESQVNVEYAHQQNQPIDWFYDLEPGNIEWTGRNFSIMHMSVCARWRRLDIANQTGFTNIEVHLPTGYRAFDDWLNNYAASNECDNVKRAEFDRDRNKVIFFLEYLNSTRTCVRFKAERWYPVSNVSIQHYMRVYDYYEPGIHNSTLYTTYNLFNLHICQVCGSFQCPYCPYYNTAATVVTSISAMCLYTAIYIVFKTLNLRMHDDTGWT</sequence>
<reference evidence="6" key="1">
    <citation type="submission" date="2022-03" db="EMBL/GenBank/DDBJ databases">
        <authorList>
            <person name="Martin C."/>
        </authorList>
    </citation>
    <scope>NUCLEOTIDE SEQUENCE</scope>
</reference>
<evidence type="ECO:0000256" key="2">
    <source>
        <dbReference type="PROSITE-ProRule" id="PRU00124"/>
    </source>
</evidence>
<dbReference type="PANTHER" id="PTHR11412:SF146">
    <property type="entry name" value="CD109 ANTIGEN"/>
    <property type="match status" value="1"/>
</dbReference>
<dbReference type="SUPFAM" id="SSF57424">
    <property type="entry name" value="LDL receptor-like module"/>
    <property type="match status" value="1"/>
</dbReference>
<dbReference type="SMART" id="SM01361">
    <property type="entry name" value="A2M_recep"/>
    <property type="match status" value="1"/>
</dbReference>
<dbReference type="PROSITE" id="PS50068">
    <property type="entry name" value="LDLRA_2"/>
    <property type="match status" value="1"/>
</dbReference>
<name>A0A8S4PWJ1_OWEFU</name>
<dbReference type="Gene3D" id="2.60.40.2950">
    <property type="match status" value="1"/>
</dbReference>
<dbReference type="EMBL" id="CAIIXF020000010">
    <property type="protein sequence ID" value="CAH1797576.1"/>
    <property type="molecule type" value="Genomic_DNA"/>
</dbReference>
<keyword evidence="1 2" id="KW-1015">Disulfide bond</keyword>
<feature type="domain" description="Alpha-macroglobulin receptor-binding" evidence="5">
    <location>
        <begin position="1448"/>
        <end position="1538"/>
    </location>
</feature>
<dbReference type="PANTHER" id="PTHR11412">
    <property type="entry name" value="MACROGLOBULIN / COMPLEMENT"/>
    <property type="match status" value="1"/>
</dbReference>
<dbReference type="InterPro" id="IPR009048">
    <property type="entry name" value="A-macroglobulin_rcpt-bd"/>
</dbReference>
<dbReference type="Gene3D" id="2.60.40.1930">
    <property type="match status" value="2"/>
</dbReference>
<feature type="disulfide bond" evidence="2">
    <location>
        <begin position="707"/>
        <end position="725"/>
    </location>
</feature>
<comment type="caution">
    <text evidence="2">Lacks conserved residue(s) required for the propagation of feature annotation.</text>
</comment>
<evidence type="ECO:0000313" key="6">
    <source>
        <dbReference type="EMBL" id="CAH1797576.1"/>
    </source>
</evidence>
<dbReference type="Gene3D" id="2.60.120.1540">
    <property type="match status" value="1"/>
</dbReference>
<proteinExistence type="predicted"/>
<evidence type="ECO:0000259" key="4">
    <source>
        <dbReference type="SMART" id="SM01359"/>
    </source>
</evidence>
<dbReference type="Gene3D" id="2.60.40.10">
    <property type="entry name" value="Immunoglobulins"/>
    <property type="match status" value="2"/>
</dbReference>
<keyword evidence="3" id="KW-0812">Transmembrane</keyword>
<dbReference type="SMART" id="SM00192">
    <property type="entry name" value="LDLa"/>
    <property type="match status" value="1"/>
</dbReference>
<feature type="transmembrane region" description="Helical" evidence="3">
    <location>
        <begin position="1562"/>
        <end position="1586"/>
    </location>
</feature>
<dbReference type="Pfam" id="PF07703">
    <property type="entry name" value="A2M_BRD"/>
    <property type="match status" value="1"/>
</dbReference>
<dbReference type="GO" id="GO:0004866">
    <property type="term" value="F:endopeptidase inhibitor activity"/>
    <property type="evidence" value="ECO:0007669"/>
    <property type="project" value="InterPro"/>
</dbReference>
<keyword evidence="3" id="KW-1133">Transmembrane helix</keyword>
<evidence type="ECO:0008006" key="8">
    <source>
        <dbReference type="Google" id="ProtNLM"/>
    </source>
</evidence>
<organism evidence="6 7">
    <name type="scientific">Owenia fusiformis</name>
    <name type="common">Polychaete worm</name>
    <dbReference type="NCBI Taxonomy" id="6347"/>
    <lineage>
        <taxon>Eukaryota</taxon>
        <taxon>Metazoa</taxon>
        <taxon>Spiralia</taxon>
        <taxon>Lophotrochozoa</taxon>
        <taxon>Annelida</taxon>
        <taxon>Polychaeta</taxon>
        <taxon>Sedentaria</taxon>
        <taxon>Canalipalpata</taxon>
        <taxon>Sabellida</taxon>
        <taxon>Oweniida</taxon>
        <taxon>Oweniidae</taxon>
        <taxon>Owenia</taxon>
    </lineage>
</organism>
<gene>
    <name evidence="6" type="ORF">OFUS_LOCUS21837</name>
</gene>
<evidence type="ECO:0000313" key="7">
    <source>
        <dbReference type="Proteomes" id="UP000749559"/>
    </source>
</evidence>
<dbReference type="InterPro" id="IPR036595">
    <property type="entry name" value="A-macroglobulin_rcpt-bd_sf"/>
</dbReference>
<evidence type="ECO:0000259" key="5">
    <source>
        <dbReference type="SMART" id="SM01361"/>
    </source>
</evidence>
<dbReference type="InterPro" id="IPR013783">
    <property type="entry name" value="Ig-like_fold"/>
</dbReference>
<dbReference type="InterPro" id="IPR047565">
    <property type="entry name" value="Alpha-macroglob_thiol-ester_cl"/>
</dbReference>
<keyword evidence="7" id="KW-1185">Reference proteome</keyword>
<accession>A0A8S4PWJ1</accession>
<dbReference type="InterPro" id="IPR002172">
    <property type="entry name" value="LDrepeatLR_classA_rpt"/>
</dbReference>
<dbReference type="InterPro" id="IPR050473">
    <property type="entry name" value="A2M/Complement_sys"/>
</dbReference>
<dbReference type="Pfam" id="PF07677">
    <property type="entry name" value="A2M_recep"/>
    <property type="match status" value="1"/>
</dbReference>
<dbReference type="InterPro" id="IPR011626">
    <property type="entry name" value="Alpha-macroglobulin_TED"/>
</dbReference>
<dbReference type="OrthoDB" id="6359008at2759"/>
<keyword evidence="3" id="KW-0472">Membrane</keyword>
<dbReference type="Gene3D" id="2.60.40.690">
    <property type="entry name" value="Alpha-macroglobulin, receptor-binding domain"/>
    <property type="match status" value="1"/>
</dbReference>
<dbReference type="PROSITE" id="PS00477">
    <property type="entry name" value="ALPHA_2_MACROGLOBULIN"/>
    <property type="match status" value="1"/>
</dbReference>
<dbReference type="CDD" id="cd00112">
    <property type="entry name" value="LDLa"/>
    <property type="match status" value="1"/>
</dbReference>
<dbReference type="Pfam" id="PF00207">
    <property type="entry name" value="A2M"/>
    <property type="match status" value="1"/>
</dbReference>
<dbReference type="SUPFAM" id="SSF49410">
    <property type="entry name" value="Alpha-macroglobulin receptor domain"/>
    <property type="match status" value="1"/>
</dbReference>
<dbReference type="SMART" id="SM01359">
    <property type="entry name" value="A2M_N_2"/>
    <property type="match status" value="1"/>
</dbReference>
<dbReference type="InterPro" id="IPR011625">
    <property type="entry name" value="A2M_N_BRD"/>
</dbReference>
<dbReference type="Gene3D" id="4.10.400.10">
    <property type="entry name" value="Low-density Lipoprotein Receptor"/>
    <property type="match status" value="1"/>
</dbReference>
<dbReference type="InterPro" id="IPR002890">
    <property type="entry name" value="MG2"/>
</dbReference>
<dbReference type="InterPro" id="IPR008930">
    <property type="entry name" value="Terpenoid_cyclase/PrenylTrfase"/>
</dbReference>
<dbReference type="InterPro" id="IPR001599">
    <property type="entry name" value="Macroglobln_a2"/>
</dbReference>
<evidence type="ECO:0000256" key="1">
    <source>
        <dbReference type="ARBA" id="ARBA00023157"/>
    </source>
</evidence>
<evidence type="ECO:0000256" key="3">
    <source>
        <dbReference type="SAM" id="Phobius"/>
    </source>
</evidence>
<feature type="domain" description="Alpha-2-macroglobulin bait region" evidence="4">
    <location>
        <begin position="491"/>
        <end position="620"/>
    </location>
</feature>
<dbReference type="SMART" id="SM01419">
    <property type="entry name" value="Thiol-ester_cl"/>
    <property type="match status" value="1"/>
</dbReference>
<dbReference type="GO" id="GO:0005615">
    <property type="term" value="C:extracellular space"/>
    <property type="evidence" value="ECO:0007669"/>
    <property type="project" value="InterPro"/>
</dbReference>
<dbReference type="Pfam" id="PF07678">
    <property type="entry name" value="TED_complement"/>
    <property type="match status" value="1"/>
</dbReference>
<comment type="caution">
    <text evidence="6">The sequence shown here is derived from an EMBL/GenBank/DDBJ whole genome shotgun (WGS) entry which is preliminary data.</text>
</comment>
<dbReference type="Gene3D" id="1.50.10.20">
    <property type="match status" value="1"/>
</dbReference>
<protein>
    <recommendedName>
        <fullName evidence="8">CD109 antigen</fullName>
    </recommendedName>
</protein>
<dbReference type="Proteomes" id="UP000749559">
    <property type="component" value="Unassembled WGS sequence"/>
</dbReference>
<dbReference type="InterPro" id="IPR019742">
    <property type="entry name" value="MacrogloblnA2_CS"/>
</dbReference>
<dbReference type="Pfam" id="PF01835">
    <property type="entry name" value="MG2"/>
    <property type="match status" value="1"/>
</dbReference>
<dbReference type="InterPro" id="IPR036055">
    <property type="entry name" value="LDL_receptor-like_sf"/>
</dbReference>
<dbReference type="SUPFAM" id="SSF48239">
    <property type="entry name" value="Terpenoid cyclases/Protein prenyltransferases"/>
    <property type="match status" value="1"/>
</dbReference>